<reference evidence="2" key="1">
    <citation type="submission" date="2016-01" db="EMBL/GenBank/DDBJ databases">
        <authorList>
            <person name="Peeters C."/>
        </authorList>
    </citation>
    <scope>NUCLEOTIDE SEQUENCE [LARGE SCALE GENOMIC DNA]</scope>
</reference>
<name>A0A158FKH6_CABCO</name>
<keyword evidence="2" id="KW-1185">Reference proteome</keyword>
<dbReference type="AlphaFoldDB" id="A0A158FKH6"/>
<sequence length="340" mass="37085">MNEKEIRASMTSEQIQLERKLTCEAIDGAMAFGYQNTNPPPSEDHWLAPFWKIGRKQADLEAALAASTASDKQEAVALPKAVLEALRFYANGDHFSIDEDHHEFDTVSGEPQNFLFSLRNDDCTMIEDGGIARAVLRGNMSDFEEPPEPVEGEVFVVAGAAPLAKSAESGKEEAVNGIPATLRHDEGAIARCSYCGRYSLDPKTLSNRQPKCDCGEQHGWSGSFKKPDCDAKWSGAAPRPAAQSEIESRLKVANDCCDRLMQACSDAGCPDGVRMDDWIRANVRPAAAHDAREFDTEAALKAALGQKYTPPNVEMNYDWLSPTSADRADLEADAGKEKQG</sequence>
<evidence type="ECO:0000313" key="1">
    <source>
        <dbReference type="EMBL" id="SAL20187.1"/>
    </source>
</evidence>
<evidence type="ECO:0000313" key="2">
    <source>
        <dbReference type="Proteomes" id="UP000054740"/>
    </source>
</evidence>
<gene>
    <name evidence="1" type="ORF">AWB70_01016</name>
</gene>
<accession>A0A158FKH6</accession>
<dbReference type="Proteomes" id="UP000054740">
    <property type="component" value="Unassembled WGS sequence"/>
</dbReference>
<dbReference type="EMBL" id="FCNY02000002">
    <property type="protein sequence ID" value="SAL20187.1"/>
    <property type="molecule type" value="Genomic_DNA"/>
</dbReference>
<proteinExistence type="predicted"/>
<protein>
    <submittedName>
        <fullName evidence="1">Uncharacterized protein</fullName>
    </submittedName>
</protein>
<organism evidence="1 2">
    <name type="scientific">Caballeronia cordobensis</name>
    <name type="common">Burkholderia cordobensis</name>
    <dbReference type="NCBI Taxonomy" id="1353886"/>
    <lineage>
        <taxon>Bacteria</taxon>
        <taxon>Pseudomonadati</taxon>
        <taxon>Pseudomonadota</taxon>
        <taxon>Betaproteobacteria</taxon>
        <taxon>Burkholderiales</taxon>
        <taxon>Burkholderiaceae</taxon>
        <taxon>Caballeronia</taxon>
    </lineage>
</organism>
<dbReference type="RefSeq" id="WP_053567898.1">
    <property type="nucleotide sequence ID" value="NZ_FCNY02000002.1"/>
</dbReference>